<dbReference type="Proteomes" id="UP000504634">
    <property type="component" value="Unplaced"/>
</dbReference>
<dbReference type="OrthoDB" id="8026672at2759"/>
<name>A0A6J2TF72_DROLE</name>
<keyword evidence="2" id="KW-0732">Signal</keyword>
<sequence>MFFHPAWLVLCIFTAAQLAEANVLFHFSLNFHVKDGEDSLINKTIAVDNNKLSVEDSEQTTVGAVPAWTEERQDTEAALEKLRRTKAAMQKLNTELSPLVGRSDDLAAKLKQTLHYINKVDAAIETGNFGEYLEPLRNFVVLVNRLGAPSAAGGVRSLEYVILKLALEKYELLSLQEEISSYLLQAEAIWARYMSTKTIMSET</sequence>
<keyword evidence="3" id="KW-1185">Reference proteome</keyword>
<reference evidence="4 5" key="1">
    <citation type="submission" date="2025-04" db="UniProtKB">
        <authorList>
            <consortium name="RefSeq"/>
        </authorList>
    </citation>
    <scope>IDENTIFICATION</scope>
    <source>
        <strain evidence="4 5">11010-0011.00</strain>
        <tissue evidence="4 5">Whole body</tissue>
    </source>
</reference>
<accession>A0A6J2TF72</accession>
<gene>
    <name evidence="4" type="primary">LOC115624183</name>
    <name evidence="5" type="synonym">LOC115624476</name>
</gene>
<dbReference type="AlphaFoldDB" id="A0A6J2TF72"/>
<proteinExistence type="predicted"/>
<dbReference type="GeneID" id="115624183"/>
<evidence type="ECO:0000256" key="2">
    <source>
        <dbReference type="SAM" id="SignalP"/>
    </source>
</evidence>
<organism evidence="3 4">
    <name type="scientific">Drosophila lebanonensis</name>
    <name type="common">Fruit fly</name>
    <name type="synonym">Scaptodrosophila lebanonensis</name>
    <dbReference type="NCBI Taxonomy" id="7225"/>
    <lineage>
        <taxon>Eukaryota</taxon>
        <taxon>Metazoa</taxon>
        <taxon>Ecdysozoa</taxon>
        <taxon>Arthropoda</taxon>
        <taxon>Hexapoda</taxon>
        <taxon>Insecta</taxon>
        <taxon>Pterygota</taxon>
        <taxon>Neoptera</taxon>
        <taxon>Endopterygota</taxon>
        <taxon>Diptera</taxon>
        <taxon>Brachycera</taxon>
        <taxon>Muscomorpha</taxon>
        <taxon>Ephydroidea</taxon>
        <taxon>Drosophilidae</taxon>
        <taxon>Scaptodrosophila</taxon>
    </lineage>
</organism>
<protein>
    <submittedName>
        <fullName evidence="4">Uncharacterized protein LOC115624183</fullName>
    </submittedName>
    <submittedName>
        <fullName evidence="5">Uncharacterized protein LOC115624476</fullName>
    </submittedName>
</protein>
<feature type="coiled-coil region" evidence="1">
    <location>
        <begin position="65"/>
        <end position="95"/>
    </location>
</feature>
<dbReference type="RefSeq" id="XP_030374639.1">
    <property type="nucleotide sequence ID" value="XM_030518779.1"/>
</dbReference>
<evidence type="ECO:0000256" key="1">
    <source>
        <dbReference type="SAM" id="Coils"/>
    </source>
</evidence>
<dbReference type="RefSeq" id="XP_030375039.1">
    <property type="nucleotide sequence ID" value="XM_030519179.1"/>
</dbReference>
<feature type="chain" id="PRO_5044642662" evidence="2">
    <location>
        <begin position="22"/>
        <end position="203"/>
    </location>
</feature>
<keyword evidence="1" id="KW-0175">Coiled coil</keyword>
<evidence type="ECO:0000313" key="4">
    <source>
        <dbReference type="RefSeq" id="XP_030374639.1"/>
    </source>
</evidence>
<feature type="signal peptide" evidence="2">
    <location>
        <begin position="1"/>
        <end position="21"/>
    </location>
</feature>
<evidence type="ECO:0000313" key="3">
    <source>
        <dbReference type="Proteomes" id="UP000504634"/>
    </source>
</evidence>
<evidence type="ECO:0000313" key="5">
    <source>
        <dbReference type="RefSeq" id="XP_030375039.1"/>
    </source>
</evidence>